<dbReference type="PIRSF" id="PIRSF000126">
    <property type="entry name" value="11-beta-HSD1"/>
    <property type="match status" value="1"/>
</dbReference>
<protein>
    <submittedName>
        <fullName evidence="3">Short-chain dehydrogenase</fullName>
    </submittedName>
</protein>
<proteinExistence type="inferred from homology"/>
<dbReference type="Pfam" id="PF00106">
    <property type="entry name" value="adh_short"/>
    <property type="match status" value="1"/>
</dbReference>
<reference evidence="3" key="1">
    <citation type="journal article" date="2014" name="Int. J. Syst. Evol. Microbiol.">
        <title>Complete genome of a new Firmicutes species belonging to the dominant human colonic microbiota ('Ruminococcus bicirculans') reveals two chromosomes and a selective capacity to utilize plant glucans.</title>
        <authorList>
            <consortium name="NISC Comparative Sequencing Program"/>
            <person name="Wegmann U."/>
            <person name="Louis P."/>
            <person name="Goesmann A."/>
            <person name="Henrissat B."/>
            <person name="Duncan S.H."/>
            <person name="Flint H.J."/>
        </authorList>
    </citation>
    <scope>NUCLEOTIDE SEQUENCE</scope>
    <source>
        <strain evidence="3">NBRC 107169</strain>
    </source>
</reference>
<dbReference type="SUPFAM" id="SSF51735">
    <property type="entry name" value="NAD(P)-binding Rossmann-fold domains"/>
    <property type="match status" value="1"/>
</dbReference>
<dbReference type="RefSeq" id="WP_284366351.1">
    <property type="nucleotide sequence ID" value="NZ_BSNI01000005.1"/>
</dbReference>
<dbReference type="InterPro" id="IPR036291">
    <property type="entry name" value="NAD(P)-bd_dom_sf"/>
</dbReference>
<dbReference type="InterPro" id="IPR002347">
    <property type="entry name" value="SDR_fam"/>
</dbReference>
<evidence type="ECO:0000313" key="3">
    <source>
        <dbReference type="EMBL" id="GLQ19041.1"/>
    </source>
</evidence>
<dbReference type="Gene3D" id="3.40.50.720">
    <property type="entry name" value="NAD(P)-binding Rossmann-like Domain"/>
    <property type="match status" value="1"/>
</dbReference>
<evidence type="ECO:0000256" key="2">
    <source>
        <dbReference type="ARBA" id="ARBA00023002"/>
    </source>
</evidence>
<dbReference type="PANTHER" id="PTHR43899:SF13">
    <property type="entry name" value="RH59310P"/>
    <property type="match status" value="1"/>
</dbReference>
<evidence type="ECO:0000256" key="1">
    <source>
        <dbReference type="ARBA" id="ARBA00006484"/>
    </source>
</evidence>
<dbReference type="InterPro" id="IPR051019">
    <property type="entry name" value="VLCFA-Steroid_DH"/>
</dbReference>
<keyword evidence="2" id="KW-0560">Oxidoreductase</keyword>
<comment type="caution">
    <text evidence="3">The sequence shown here is derived from an EMBL/GenBank/DDBJ whole genome shotgun (WGS) entry which is preliminary data.</text>
</comment>
<dbReference type="PANTHER" id="PTHR43899">
    <property type="entry name" value="RH59310P"/>
    <property type="match status" value="1"/>
</dbReference>
<dbReference type="EMBL" id="BSNI01000005">
    <property type="protein sequence ID" value="GLQ19041.1"/>
    <property type="molecule type" value="Genomic_DNA"/>
</dbReference>
<reference evidence="3" key="2">
    <citation type="submission" date="2023-01" db="EMBL/GenBank/DDBJ databases">
        <title>Draft genome sequence of Maritalea porphyrae strain NBRC 107169.</title>
        <authorList>
            <person name="Sun Q."/>
            <person name="Mori K."/>
        </authorList>
    </citation>
    <scope>NUCLEOTIDE SEQUENCE</scope>
    <source>
        <strain evidence="3">NBRC 107169</strain>
    </source>
</reference>
<comment type="similarity">
    <text evidence="1">Belongs to the short-chain dehydrogenases/reductases (SDR) family.</text>
</comment>
<organism evidence="3 4">
    <name type="scientific">Maritalea porphyrae</name>
    <dbReference type="NCBI Taxonomy" id="880732"/>
    <lineage>
        <taxon>Bacteria</taxon>
        <taxon>Pseudomonadati</taxon>
        <taxon>Pseudomonadota</taxon>
        <taxon>Alphaproteobacteria</taxon>
        <taxon>Hyphomicrobiales</taxon>
        <taxon>Devosiaceae</taxon>
        <taxon>Maritalea</taxon>
    </lineage>
</organism>
<accession>A0ABQ5UXF3</accession>
<name>A0ABQ5UXF3_9HYPH</name>
<keyword evidence="4" id="KW-1185">Reference proteome</keyword>
<dbReference type="PRINTS" id="PR00081">
    <property type="entry name" value="GDHRDH"/>
</dbReference>
<gene>
    <name evidence="3" type="ORF">GCM10007879_32900</name>
</gene>
<dbReference type="Proteomes" id="UP001161405">
    <property type="component" value="Unassembled WGS sequence"/>
</dbReference>
<evidence type="ECO:0000313" key="4">
    <source>
        <dbReference type="Proteomes" id="UP001161405"/>
    </source>
</evidence>
<sequence>MKKSIKGLAPDLLGRWAVITGGSSGIGFAHASILAEHGFDLLLAARDPEKLDSAARELSALYPIQVETLSADLAAESGQMQLVDRINQLDVGVLIGNAGVPSPGWFTEIELEQYMQGIGLKIQGNIAISHAVARQMKQKGAGAILLVSSTGGLQGIPYLSNNAAAEAYVLSLGEALHHELKPIGVKASVLMPGPTQTPALDAMAGGKKLPMKPMSAHATALEGLSALMRGEPSWVAGRANRIMAKLLPRRLASKMMGAMMGKILGAQPLKVSVEIKP</sequence>